<evidence type="ECO:0000256" key="1">
    <source>
        <dbReference type="SAM" id="MobiDB-lite"/>
    </source>
</evidence>
<organism evidence="3 4">
    <name type="scientific">Hydrogenophaga aromaticivorans</name>
    <dbReference type="NCBI Taxonomy" id="2610898"/>
    <lineage>
        <taxon>Bacteria</taxon>
        <taxon>Pseudomonadati</taxon>
        <taxon>Pseudomonadota</taxon>
        <taxon>Betaproteobacteria</taxon>
        <taxon>Burkholderiales</taxon>
        <taxon>Comamonadaceae</taxon>
        <taxon>Hydrogenophaga</taxon>
    </lineage>
</organism>
<dbReference type="EMBL" id="VYGV01000006">
    <property type="protein sequence ID" value="NWF44543.1"/>
    <property type="molecule type" value="Genomic_DNA"/>
</dbReference>
<name>A0A7Y8GUC7_9BURK</name>
<reference evidence="3 4" key="1">
    <citation type="submission" date="2019-09" db="EMBL/GenBank/DDBJ databases">
        <title>Hydrogenophaga aromatica sp. nov., isolated from a para-xylene-degrading enrichment culture.</title>
        <authorList>
            <person name="Tancsics A."/>
            <person name="Banerjee S."/>
        </authorList>
    </citation>
    <scope>NUCLEOTIDE SEQUENCE [LARGE SCALE GENOMIC DNA]</scope>
    <source>
        <strain evidence="3 4">D2P1</strain>
    </source>
</reference>
<evidence type="ECO:0008006" key="5">
    <source>
        <dbReference type="Google" id="ProtNLM"/>
    </source>
</evidence>
<dbReference type="RefSeq" id="WP_177135388.1">
    <property type="nucleotide sequence ID" value="NZ_JAGPWB010000016.1"/>
</dbReference>
<dbReference type="AlphaFoldDB" id="A0A7Y8GUC7"/>
<keyword evidence="2" id="KW-1133">Transmembrane helix</keyword>
<dbReference type="Proteomes" id="UP000545507">
    <property type="component" value="Unassembled WGS sequence"/>
</dbReference>
<comment type="caution">
    <text evidence="3">The sequence shown here is derived from an EMBL/GenBank/DDBJ whole genome shotgun (WGS) entry which is preliminary data.</text>
</comment>
<accession>A0A7Y8GUC7</accession>
<evidence type="ECO:0000256" key="2">
    <source>
        <dbReference type="SAM" id="Phobius"/>
    </source>
</evidence>
<evidence type="ECO:0000313" key="3">
    <source>
        <dbReference type="EMBL" id="NWF44543.1"/>
    </source>
</evidence>
<feature type="transmembrane region" description="Helical" evidence="2">
    <location>
        <begin position="5"/>
        <end position="26"/>
    </location>
</feature>
<feature type="transmembrane region" description="Helical" evidence="2">
    <location>
        <begin position="32"/>
        <end position="54"/>
    </location>
</feature>
<keyword evidence="2" id="KW-0472">Membrane</keyword>
<feature type="region of interest" description="Disordered" evidence="1">
    <location>
        <begin position="77"/>
        <end position="111"/>
    </location>
</feature>
<proteinExistence type="predicted"/>
<gene>
    <name evidence="3" type="ORF">F3K02_04650</name>
</gene>
<keyword evidence="2" id="KW-0812">Transmembrane</keyword>
<evidence type="ECO:0000313" key="4">
    <source>
        <dbReference type="Proteomes" id="UP000545507"/>
    </source>
</evidence>
<keyword evidence="4" id="KW-1185">Reference proteome</keyword>
<sequence length="111" mass="11982">MVRNVVYLVVIGWLYVVLMMAVAEASNTTGTVLGAIVTFFLYGLIPIALVVYLMRTPQRRKEIKAREAAEDLAHKLRATENAVPASDPPDAGRHASCAAQTDSIPAVGKET</sequence>
<protein>
    <recommendedName>
        <fullName evidence="5">Transmembrane protein</fullName>
    </recommendedName>
</protein>